<dbReference type="EMBL" id="LJOD01000002">
    <property type="protein sequence ID" value="KPE52426.1"/>
    <property type="molecule type" value="Genomic_DNA"/>
</dbReference>
<dbReference type="AlphaFoldDB" id="A0A0N0ZWW7"/>
<sequence>MNNSVLQKYDLIMQKTSEKFNGIVSGSPIANYIFSFRHPDDIDDFVADLDLALSGNFSGIDDPDYGDGLAKSYWFAHITPDHFELWQEGYPKTIIPLEDWKEILLSWKECLEV</sequence>
<reference evidence="1 2" key="1">
    <citation type="journal article" date="2015" name="Genom Data">
        <title>Draft genome sequence of a multidrug-resistant Chryseobacterium indologenes isolate from Malaysia.</title>
        <authorList>
            <person name="Yu C.Y."/>
            <person name="Ang G.Y."/>
            <person name="Cheng H.J."/>
            <person name="Cheong Y.M."/>
            <person name="Yin W.F."/>
            <person name="Chan K.G."/>
        </authorList>
    </citation>
    <scope>NUCLEOTIDE SEQUENCE [LARGE SCALE GENOMIC DNA]</scope>
    <source>
        <strain evidence="1 2">CI_885</strain>
    </source>
</reference>
<name>A0A0N0ZWW7_CHRID</name>
<accession>A0A0N0ZWW7</accession>
<protein>
    <submittedName>
        <fullName evidence="1">Uncharacterized protein</fullName>
    </submittedName>
</protein>
<reference evidence="2" key="2">
    <citation type="submission" date="2015-09" db="EMBL/GenBank/DDBJ databases">
        <title>Draft genome sequence of a multidrug-resistant Chryseobacterium indologenes isolate from Malaysia.</title>
        <authorList>
            <person name="Yu C.Y."/>
            <person name="Ang G.Y."/>
            <person name="Chan K.-G."/>
        </authorList>
    </citation>
    <scope>NUCLEOTIDE SEQUENCE [LARGE SCALE GENOMIC DNA]</scope>
    <source>
        <strain evidence="2">CI_885</strain>
    </source>
</reference>
<organism evidence="1 2">
    <name type="scientific">Chryseobacterium indologenes</name>
    <name type="common">Flavobacterium indologenes</name>
    <dbReference type="NCBI Taxonomy" id="253"/>
    <lineage>
        <taxon>Bacteria</taxon>
        <taxon>Pseudomonadati</taxon>
        <taxon>Bacteroidota</taxon>
        <taxon>Flavobacteriia</taxon>
        <taxon>Flavobacteriales</taxon>
        <taxon>Weeksellaceae</taxon>
        <taxon>Chryseobacterium group</taxon>
        <taxon>Chryseobacterium</taxon>
    </lineage>
</organism>
<gene>
    <name evidence="1" type="ORF">AOB46_06045</name>
</gene>
<proteinExistence type="predicted"/>
<dbReference type="Proteomes" id="UP000037953">
    <property type="component" value="Unassembled WGS sequence"/>
</dbReference>
<evidence type="ECO:0000313" key="1">
    <source>
        <dbReference type="EMBL" id="KPE52426.1"/>
    </source>
</evidence>
<comment type="caution">
    <text evidence="1">The sequence shown here is derived from an EMBL/GenBank/DDBJ whole genome shotgun (WGS) entry which is preliminary data.</text>
</comment>
<dbReference type="PATRIC" id="fig|253.9.peg.2525"/>
<evidence type="ECO:0000313" key="2">
    <source>
        <dbReference type="Proteomes" id="UP000037953"/>
    </source>
</evidence>